<dbReference type="RefSeq" id="WP_143757451.1">
    <property type="nucleotide sequence ID" value="NZ_FXAN01000066.1"/>
</dbReference>
<evidence type="ECO:0000313" key="2">
    <source>
        <dbReference type="Proteomes" id="UP000198460"/>
    </source>
</evidence>
<accession>A0A238H775</accession>
<dbReference type="EMBL" id="FXAN01000066">
    <property type="protein sequence ID" value="SMG01050.1"/>
    <property type="molecule type" value="Genomic_DNA"/>
</dbReference>
<organism evidence="1 2">
    <name type="scientific">Burkholderia singularis</name>
    <dbReference type="NCBI Taxonomy" id="1503053"/>
    <lineage>
        <taxon>Bacteria</taxon>
        <taxon>Pseudomonadati</taxon>
        <taxon>Pseudomonadota</taxon>
        <taxon>Betaproteobacteria</taxon>
        <taxon>Burkholderiales</taxon>
        <taxon>Burkholderiaceae</taxon>
        <taxon>Burkholderia</taxon>
        <taxon>pseudomallei group</taxon>
    </lineage>
</organism>
<sequence length="92" mass="9950">METRRSGMPSDDHDAKNFAMAAAALSTLDILFKVLTPEQNAQLHAMLTPHFEQQTAIFLASGLPDAGVRRYREVADQLLNGTAAHSGQNLGT</sequence>
<proteinExistence type="predicted"/>
<gene>
    <name evidence="1" type="ORF">BSIN_4036</name>
</gene>
<evidence type="ECO:0000313" key="1">
    <source>
        <dbReference type="EMBL" id="SMG01050.1"/>
    </source>
</evidence>
<dbReference type="AlphaFoldDB" id="A0A238H775"/>
<name>A0A238H775_9BURK</name>
<dbReference type="Proteomes" id="UP000198460">
    <property type="component" value="Unassembled WGS sequence"/>
</dbReference>
<protein>
    <submittedName>
        <fullName evidence="1">Uncharacterized protein</fullName>
    </submittedName>
</protein>
<reference evidence="1 2" key="1">
    <citation type="submission" date="2017-04" db="EMBL/GenBank/DDBJ databases">
        <authorList>
            <person name="Afonso C.L."/>
            <person name="Miller P.J."/>
            <person name="Scott M.A."/>
            <person name="Spackman E."/>
            <person name="Goraichik I."/>
            <person name="Dimitrov K.M."/>
            <person name="Suarez D.L."/>
            <person name="Swayne D.E."/>
        </authorList>
    </citation>
    <scope>NUCLEOTIDE SEQUENCE [LARGE SCALE GENOMIC DNA]</scope>
    <source>
        <strain evidence="1">LMG 28154</strain>
    </source>
</reference>